<keyword evidence="4" id="KW-0812">Transmembrane</keyword>
<feature type="transmembrane region" description="Helical" evidence="4">
    <location>
        <begin position="71"/>
        <end position="93"/>
    </location>
</feature>
<feature type="transmembrane region" description="Helical" evidence="4">
    <location>
        <begin position="213"/>
        <end position="232"/>
    </location>
</feature>
<evidence type="ECO:0000256" key="1">
    <source>
        <dbReference type="ARBA" id="ARBA00004370"/>
    </source>
</evidence>
<dbReference type="Proteomes" id="UP000224567">
    <property type="component" value="Unassembled WGS sequence"/>
</dbReference>
<keyword evidence="4" id="KW-0472">Membrane</keyword>
<dbReference type="CDD" id="cd03507">
    <property type="entry name" value="Delta12-FADS-like"/>
    <property type="match status" value="1"/>
</dbReference>
<dbReference type="GO" id="GO:0016020">
    <property type="term" value="C:membrane"/>
    <property type="evidence" value="ECO:0007669"/>
    <property type="project" value="UniProtKB-SubCell"/>
</dbReference>
<feature type="transmembrane region" description="Helical" evidence="4">
    <location>
        <begin position="43"/>
        <end position="64"/>
    </location>
</feature>
<protein>
    <submittedName>
        <fullName evidence="6">Omega-6 fatty acid desaturase, endoplasmic reticulum</fullName>
    </submittedName>
</protein>
<evidence type="ECO:0000256" key="3">
    <source>
        <dbReference type="ARBA" id="ARBA00023002"/>
    </source>
</evidence>
<evidence type="ECO:0000256" key="2">
    <source>
        <dbReference type="ARBA" id="ARBA00009295"/>
    </source>
</evidence>
<keyword evidence="7" id="KW-1185">Reference proteome</keyword>
<accession>A0A2G2VXX3</accession>
<dbReference type="OrthoDB" id="1461976at2759"/>
<proteinExistence type="inferred from homology"/>
<dbReference type="EMBL" id="MLFT02000009">
    <property type="protein sequence ID" value="PHT37830.1"/>
    <property type="molecule type" value="Genomic_DNA"/>
</dbReference>
<dbReference type="GO" id="GO:0016491">
    <property type="term" value="F:oxidoreductase activity"/>
    <property type="evidence" value="ECO:0007669"/>
    <property type="project" value="UniProtKB-KW"/>
</dbReference>
<evidence type="ECO:0000256" key="4">
    <source>
        <dbReference type="SAM" id="Phobius"/>
    </source>
</evidence>
<dbReference type="GO" id="GO:0006629">
    <property type="term" value="P:lipid metabolic process"/>
    <property type="evidence" value="ECO:0007669"/>
    <property type="project" value="InterPro"/>
</dbReference>
<gene>
    <name evidence="6" type="ORF">CQW23_21403</name>
</gene>
<sequence>MSGAMSKTDQRRRAPVSKAPFTVGELKKAIPPHCFQRSLVRSLYYVVKDITLLYVFSYIANTYFHLLPYPYYYLAWPIYWIAQGSVLTGIWVIAHECTHHGFSNYQWVDDTVGFILYTIIFVPYFSWKYSHRRHHSNAGSLEYDEVYVPRLKSELRWFSKYLNNVPGRVYAFITTLNVGWQSYLGFNASGRQYDKFASHYNPYSPMYNDRERLAVYISDLGLLAFAYVLYRIALAQGLVWLVCMYGVPLQVQNMLVVLLTLLNHTHASVPHYDSSEWDWIRGALCTVDRDFGVLNLFFHDVTNTHVLHHLFTTIPHYHAVEATKAVKPLLGEYYQFDGTPFYKAIWRDLNDCIYVEKLEEYKDRGIFWYNNKL</sequence>
<dbReference type="InterPro" id="IPR005804">
    <property type="entry name" value="FA_desaturase_dom"/>
</dbReference>
<dbReference type="InterPro" id="IPR012171">
    <property type="entry name" value="Fatty_acid_desaturase"/>
</dbReference>
<comment type="similarity">
    <text evidence="2">Belongs to the fatty acid desaturase type 1 family.</text>
</comment>
<keyword evidence="4" id="KW-1133">Transmembrane helix</keyword>
<dbReference type="Pfam" id="PF00487">
    <property type="entry name" value="FA_desaturase"/>
    <property type="match status" value="1"/>
</dbReference>
<organism evidence="6 7">
    <name type="scientific">Capsicum baccatum</name>
    <name type="common">Peruvian pepper</name>
    <dbReference type="NCBI Taxonomy" id="33114"/>
    <lineage>
        <taxon>Eukaryota</taxon>
        <taxon>Viridiplantae</taxon>
        <taxon>Streptophyta</taxon>
        <taxon>Embryophyta</taxon>
        <taxon>Tracheophyta</taxon>
        <taxon>Spermatophyta</taxon>
        <taxon>Magnoliopsida</taxon>
        <taxon>eudicotyledons</taxon>
        <taxon>Gunneridae</taxon>
        <taxon>Pentapetalae</taxon>
        <taxon>asterids</taxon>
        <taxon>lamiids</taxon>
        <taxon>Solanales</taxon>
        <taxon>Solanaceae</taxon>
        <taxon>Solanoideae</taxon>
        <taxon>Capsiceae</taxon>
        <taxon>Capsicum</taxon>
    </lineage>
</organism>
<reference evidence="7" key="2">
    <citation type="journal article" date="2017" name="J. Anim. Genet.">
        <title>Multiple reference genome sequences of hot pepper reveal the massive evolution of plant disease resistance genes by retroduplication.</title>
        <authorList>
            <person name="Kim S."/>
            <person name="Park J."/>
            <person name="Yeom S.-I."/>
            <person name="Kim Y.-M."/>
            <person name="Seo E."/>
            <person name="Kim K.-T."/>
            <person name="Kim M.-S."/>
            <person name="Lee J.M."/>
            <person name="Cheong K."/>
            <person name="Shin H.-S."/>
            <person name="Kim S.-B."/>
            <person name="Han K."/>
            <person name="Lee J."/>
            <person name="Park M."/>
            <person name="Lee H.-A."/>
            <person name="Lee H.-Y."/>
            <person name="Lee Y."/>
            <person name="Oh S."/>
            <person name="Lee J.H."/>
            <person name="Choi E."/>
            <person name="Choi E."/>
            <person name="Lee S.E."/>
            <person name="Jeon J."/>
            <person name="Kim H."/>
            <person name="Choi G."/>
            <person name="Song H."/>
            <person name="Lee J."/>
            <person name="Lee S.-C."/>
            <person name="Kwon J.-K."/>
            <person name="Lee H.-Y."/>
            <person name="Koo N."/>
            <person name="Hong Y."/>
            <person name="Kim R.W."/>
            <person name="Kang W.-H."/>
            <person name="Huh J.H."/>
            <person name="Kang B.-C."/>
            <person name="Yang T.-J."/>
            <person name="Lee Y.-H."/>
            <person name="Bennetzen J.L."/>
            <person name="Choi D."/>
        </authorList>
    </citation>
    <scope>NUCLEOTIDE SEQUENCE [LARGE SCALE GENOMIC DNA]</scope>
    <source>
        <strain evidence="7">cv. PBC81</strain>
    </source>
</reference>
<name>A0A2G2VXX3_CAPBA</name>
<dbReference type="PANTHER" id="PTHR32100">
    <property type="entry name" value="OMEGA-6 FATTY ACID DESATURASE, CHLOROPLASTIC"/>
    <property type="match status" value="1"/>
</dbReference>
<comment type="caution">
    <text evidence="6">The sequence shown here is derived from an EMBL/GenBank/DDBJ whole genome shotgun (WGS) entry which is preliminary data.</text>
</comment>
<dbReference type="STRING" id="33114.A0A2G2VXX3"/>
<feature type="domain" description="Fatty acid desaturase" evidence="5">
    <location>
        <begin position="75"/>
        <end position="335"/>
    </location>
</feature>
<comment type="subcellular location">
    <subcellularLocation>
        <location evidence="1">Membrane</location>
    </subcellularLocation>
</comment>
<feature type="transmembrane region" description="Helical" evidence="4">
    <location>
        <begin position="105"/>
        <end position="127"/>
    </location>
</feature>
<evidence type="ECO:0000259" key="5">
    <source>
        <dbReference type="Pfam" id="PF00487"/>
    </source>
</evidence>
<reference evidence="6 7" key="1">
    <citation type="journal article" date="2017" name="Genome Biol.">
        <title>New reference genome sequences of hot pepper reveal the massive evolution of plant disease-resistance genes by retroduplication.</title>
        <authorList>
            <person name="Kim S."/>
            <person name="Park J."/>
            <person name="Yeom S.I."/>
            <person name="Kim Y.M."/>
            <person name="Seo E."/>
            <person name="Kim K.T."/>
            <person name="Kim M.S."/>
            <person name="Lee J.M."/>
            <person name="Cheong K."/>
            <person name="Shin H.S."/>
            <person name="Kim S.B."/>
            <person name="Han K."/>
            <person name="Lee J."/>
            <person name="Park M."/>
            <person name="Lee H.A."/>
            <person name="Lee H.Y."/>
            <person name="Lee Y."/>
            <person name="Oh S."/>
            <person name="Lee J.H."/>
            <person name="Choi E."/>
            <person name="Choi E."/>
            <person name="Lee S.E."/>
            <person name="Jeon J."/>
            <person name="Kim H."/>
            <person name="Choi G."/>
            <person name="Song H."/>
            <person name="Lee J."/>
            <person name="Lee S.C."/>
            <person name="Kwon J.K."/>
            <person name="Lee H.Y."/>
            <person name="Koo N."/>
            <person name="Hong Y."/>
            <person name="Kim R.W."/>
            <person name="Kang W.H."/>
            <person name="Huh J.H."/>
            <person name="Kang B.C."/>
            <person name="Yang T.J."/>
            <person name="Lee Y.H."/>
            <person name="Bennetzen J.L."/>
            <person name="Choi D."/>
        </authorList>
    </citation>
    <scope>NUCLEOTIDE SEQUENCE [LARGE SCALE GENOMIC DNA]</scope>
    <source>
        <strain evidence="7">cv. PBC81</strain>
    </source>
</reference>
<evidence type="ECO:0000313" key="7">
    <source>
        <dbReference type="Proteomes" id="UP000224567"/>
    </source>
</evidence>
<evidence type="ECO:0000313" key="6">
    <source>
        <dbReference type="EMBL" id="PHT37830.1"/>
    </source>
</evidence>
<dbReference type="AlphaFoldDB" id="A0A2G2VXX3"/>
<keyword evidence="3" id="KW-0560">Oxidoreductase</keyword>